<dbReference type="GO" id="GO:0005739">
    <property type="term" value="C:mitochondrion"/>
    <property type="evidence" value="ECO:0007669"/>
    <property type="project" value="TreeGrafter"/>
</dbReference>
<dbReference type="SUPFAM" id="SSF55681">
    <property type="entry name" value="Class II aaRS and biotin synthetases"/>
    <property type="match status" value="1"/>
</dbReference>
<dbReference type="InterPro" id="IPR045864">
    <property type="entry name" value="aa-tRNA-synth_II/BPL/LPL"/>
</dbReference>
<proteinExistence type="predicted"/>
<comment type="caution">
    <text evidence="1">The sequence shown here is derived from an EMBL/GenBank/DDBJ whole genome shotgun (WGS) entry which is preliminary data.</text>
</comment>
<organism evidence="1 2">
    <name type="scientific">Populus deltoides</name>
    <name type="common">Eastern poplar</name>
    <name type="synonym">Eastern cottonwood</name>
    <dbReference type="NCBI Taxonomy" id="3696"/>
    <lineage>
        <taxon>Eukaryota</taxon>
        <taxon>Viridiplantae</taxon>
        <taxon>Streptophyta</taxon>
        <taxon>Embryophyta</taxon>
        <taxon>Tracheophyta</taxon>
        <taxon>Spermatophyta</taxon>
        <taxon>Magnoliopsida</taxon>
        <taxon>eudicotyledons</taxon>
        <taxon>Gunneridae</taxon>
        <taxon>Pentapetalae</taxon>
        <taxon>rosids</taxon>
        <taxon>fabids</taxon>
        <taxon>Malpighiales</taxon>
        <taxon>Salicaceae</taxon>
        <taxon>Saliceae</taxon>
        <taxon>Populus</taxon>
    </lineage>
</organism>
<dbReference type="GO" id="GO:0003723">
    <property type="term" value="F:RNA binding"/>
    <property type="evidence" value="ECO:0007669"/>
    <property type="project" value="TreeGrafter"/>
</dbReference>
<protein>
    <submittedName>
        <fullName evidence="1">Uncharacterized protein</fullName>
    </submittedName>
</protein>
<dbReference type="GO" id="GO:0006427">
    <property type="term" value="P:histidyl-tRNA aminoacylation"/>
    <property type="evidence" value="ECO:0007669"/>
    <property type="project" value="TreeGrafter"/>
</dbReference>
<dbReference type="PANTHER" id="PTHR11476">
    <property type="entry name" value="HISTIDYL-TRNA SYNTHETASE"/>
    <property type="match status" value="1"/>
</dbReference>
<dbReference type="GO" id="GO:0004821">
    <property type="term" value="F:histidine-tRNA ligase activity"/>
    <property type="evidence" value="ECO:0007669"/>
    <property type="project" value="TreeGrafter"/>
</dbReference>
<name>A0A8T2ZU14_POPDE</name>
<dbReference type="EMBL" id="JACEGQ020000001">
    <property type="protein sequence ID" value="KAH8520818.1"/>
    <property type="molecule type" value="Genomic_DNA"/>
</dbReference>
<gene>
    <name evidence="1" type="ORF">H0E87_002032</name>
</gene>
<dbReference type="PANTHER" id="PTHR11476:SF7">
    <property type="entry name" value="HISTIDINE--TRNA LIGASE"/>
    <property type="match status" value="1"/>
</dbReference>
<reference evidence="1" key="1">
    <citation type="journal article" date="2021" name="J. Hered.">
        <title>Genome Assembly of Salicaceae Populus deltoides (Eastern Cottonwood) I-69 Based on Nanopore Sequencing and Hi-C Technologies.</title>
        <authorList>
            <person name="Bai S."/>
            <person name="Wu H."/>
            <person name="Zhang J."/>
            <person name="Pan Z."/>
            <person name="Zhao W."/>
            <person name="Li Z."/>
            <person name="Tong C."/>
        </authorList>
    </citation>
    <scope>NUCLEOTIDE SEQUENCE</scope>
    <source>
        <tissue evidence="1">Leaf</tissue>
    </source>
</reference>
<dbReference type="Proteomes" id="UP000807159">
    <property type="component" value="Chromosome 1"/>
</dbReference>
<dbReference type="Gene3D" id="3.30.930.10">
    <property type="entry name" value="Bira Bifunctional Protein, Domain 2"/>
    <property type="match status" value="1"/>
</dbReference>
<evidence type="ECO:0000313" key="1">
    <source>
        <dbReference type="EMBL" id="KAH8520818.1"/>
    </source>
</evidence>
<accession>A0A8T2ZU14</accession>
<sequence length="120" mass="13585">MEMNGSRRLLKLTEGIDDFVNEQMIIKGAFSILSDVFKRHATPALDTPAALETRDTYGKTRGGKKVINCDLVGQGGKPCSLKYQPFVRQEAMIGMASFKRCQISKVYRRDNSSKVRYQEF</sequence>
<dbReference type="GO" id="GO:0032543">
    <property type="term" value="P:mitochondrial translation"/>
    <property type="evidence" value="ECO:0007669"/>
    <property type="project" value="TreeGrafter"/>
</dbReference>
<keyword evidence="2" id="KW-1185">Reference proteome</keyword>
<evidence type="ECO:0000313" key="2">
    <source>
        <dbReference type="Proteomes" id="UP000807159"/>
    </source>
</evidence>
<dbReference type="AlphaFoldDB" id="A0A8T2ZU14"/>
<dbReference type="GO" id="GO:0005829">
    <property type="term" value="C:cytosol"/>
    <property type="evidence" value="ECO:0007669"/>
    <property type="project" value="TreeGrafter"/>
</dbReference>